<feature type="signal peptide" evidence="1">
    <location>
        <begin position="1"/>
        <end position="19"/>
    </location>
</feature>
<evidence type="ECO:0000313" key="3">
    <source>
        <dbReference type="WBParaSite" id="MBELARI_LOCUS12110"/>
    </source>
</evidence>
<sequence>MMFGLVLMQLCLCFPLINSLTCAQTDDEGHTQLHSNPMWRFCVLITAANDRPKGIAYGLVDLPVIEREVEIDIYKMAFERNTEQQSILSLCLLERYNGTYKSPKTEYIFRCVCNSDRCNRHSNLHTFIKGLKHDNP</sequence>
<evidence type="ECO:0000256" key="1">
    <source>
        <dbReference type="SAM" id="SignalP"/>
    </source>
</evidence>
<reference evidence="3" key="1">
    <citation type="submission" date="2024-02" db="UniProtKB">
        <authorList>
            <consortium name="WormBaseParasite"/>
        </authorList>
    </citation>
    <scope>IDENTIFICATION</scope>
</reference>
<keyword evidence="1" id="KW-0732">Signal</keyword>
<dbReference type="InterPro" id="IPR035291">
    <property type="entry name" value="DUF5354"/>
</dbReference>
<dbReference type="Proteomes" id="UP000887575">
    <property type="component" value="Unassembled WGS sequence"/>
</dbReference>
<proteinExistence type="predicted"/>
<dbReference type="AlphaFoldDB" id="A0AAF3EDR7"/>
<organism evidence="2 3">
    <name type="scientific">Mesorhabditis belari</name>
    <dbReference type="NCBI Taxonomy" id="2138241"/>
    <lineage>
        <taxon>Eukaryota</taxon>
        <taxon>Metazoa</taxon>
        <taxon>Ecdysozoa</taxon>
        <taxon>Nematoda</taxon>
        <taxon>Chromadorea</taxon>
        <taxon>Rhabditida</taxon>
        <taxon>Rhabditina</taxon>
        <taxon>Rhabditomorpha</taxon>
        <taxon>Rhabditoidea</taxon>
        <taxon>Rhabditidae</taxon>
        <taxon>Mesorhabditinae</taxon>
        <taxon>Mesorhabditis</taxon>
    </lineage>
</organism>
<protein>
    <submittedName>
        <fullName evidence="3">Uncharacterized protein</fullName>
    </submittedName>
</protein>
<dbReference type="Pfam" id="PF17305">
    <property type="entry name" value="DUF5354"/>
    <property type="match status" value="1"/>
</dbReference>
<dbReference type="WBParaSite" id="MBELARI_LOCUS12110">
    <property type="protein sequence ID" value="MBELARI_LOCUS12110"/>
    <property type="gene ID" value="MBELARI_LOCUS12110"/>
</dbReference>
<feature type="chain" id="PRO_5042196945" evidence="1">
    <location>
        <begin position="20"/>
        <end position="136"/>
    </location>
</feature>
<keyword evidence="2" id="KW-1185">Reference proteome</keyword>
<accession>A0AAF3EDR7</accession>
<evidence type="ECO:0000313" key="2">
    <source>
        <dbReference type="Proteomes" id="UP000887575"/>
    </source>
</evidence>
<name>A0AAF3EDR7_9BILA</name>